<dbReference type="HOGENOM" id="CLU_037626_2_0_11"/>
<evidence type="ECO:0000256" key="5">
    <source>
        <dbReference type="SAM" id="Phobius"/>
    </source>
</evidence>
<evidence type="ECO:0000256" key="2">
    <source>
        <dbReference type="ARBA" id="ARBA00022692"/>
    </source>
</evidence>
<organism evidence="7 8">
    <name type="scientific">Tropheryma whipplei (strain Twist)</name>
    <name type="common">Whipple's bacillus</name>
    <dbReference type="NCBI Taxonomy" id="203267"/>
    <lineage>
        <taxon>Bacteria</taxon>
        <taxon>Bacillati</taxon>
        <taxon>Actinomycetota</taxon>
        <taxon>Actinomycetes</taxon>
        <taxon>Micrococcales</taxon>
        <taxon>Tropherymataceae</taxon>
        <taxon>Tropheryma</taxon>
    </lineage>
</organism>
<feature type="transmembrane region" description="Helical" evidence="5">
    <location>
        <begin position="28"/>
        <end position="45"/>
    </location>
</feature>
<dbReference type="RefSeq" id="WP_011102544.1">
    <property type="nucleotide sequence ID" value="NC_004572.3"/>
</dbReference>
<dbReference type="eggNOG" id="COG4129">
    <property type="taxonomic scope" value="Bacteria"/>
</dbReference>
<gene>
    <name evidence="7" type="ordered locus">TWT_388</name>
</gene>
<sequence>MRKNTKQLVLYGHKAVAAEERGSLIQPIKATCAIVIAWIASILIFPDSHPIVATITAFLAIQPSISQAFRFGAENTVGAILGTSVALILGIAFPGNYKLLIIAGGIVGITIGWILKFGYNAICQMVISTMFVAAIIPTNSGYAFVRVMESLLGAAVGFVVNLIIVPPIQIEPAYKKMRSLADITSSTMQGLSEALRVPDKVTDTRLFNRNIELMKHGIQSADQAVEKAKESMLLNHKAKKMRAKFDDDVLVLFRLERIAGHLIGMLHVYMDSFTPELSKDSAVKEISRQLNKAAHDTQLFKRQWKPNKSNRFMQKVIRNKVAVDTTPPTSAIPILTTPLRVTKPDPIHWVAIGSMLADLKRIHDLVTGRIR</sequence>
<keyword evidence="3 5" id="KW-1133">Transmembrane helix</keyword>
<evidence type="ECO:0000256" key="4">
    <source>
        <dbReference type="ARBA" id="ARBA00023136"/>
    </source>
</evidence>
<feature type="domain" description="Integral membrane bound transporter" evidence="6">
    <location>
        <begin position="40"/>
        <end position="160"/>
    </location>
</feature>
<name>Q83GC4_TROWT</name>
<dbReference type="OrthoDB" id="5176502at2"/>
<feature type="transmembrane region" description="Helical" evidence="5">
    <location>
        <begin position="126"/>
        <end position="145"/>
    </location>
</feature>
<evidence type="ECO:0000256" key="1">
    <source>
        <dbReference type="ARBA" id="ARBA00004141"/>
    </source>
</evidence>
<feature type="transmembrane region" description="Helical" evidence="5">
    <location>
        <begin position="99"/>
        <end position="119"/>
    </location>
</feature>
<proteinExistence type="predicted"/>
<protein>
    <recommendedName>
        <fullName evidence="6">Integral membrane bound transporter domain-containing protein</fullName>
    </recommendedName>
</protein>
<dbReference type="Proteomes" id="UP000002200">
    <property type="component" value="Chromosome"/>
</dbReference>
<evidence type="ECO:0000313" key="7">
    <source>
        <dbReference type="EMBL" id="AAO44485.1"/>
    </source>
</evidence>
<dbReference type="STRING" id="203267.TWT_388"/>
<evidence type="ECO:0000256" key="3">
    <source>
        <dbReference type="ARBA" id="ARBA00022989"/>
    </source>
</evidence>
<dbReference type="AlphaFoldDB" id="Q83GC4"/>
<evidence type="ECO:0000313" key="8">
    <source>
        <dbReference type="Proteomes" id="UP000002200"/>
    </source>
</evidence>
<dbReference type="InterPro" id="IPR049453">
    <property type="entry name" value="Memb_transporter_dom"/>
</dbReference>
<feature type="transmembrane region" description="Helical" evidence="5">
    <location>
        <begin position="76"/>
        <end position="93"/>
    </location>
</feature>
<dbReference type="KEGG" id="twh:TWT_388"/>
<accession>Q83GC4</accession>
<comment type="subcellular location">
    <subcellularLocation>
        <location evidence="1">Membrane</location>
        <topology evidence="1">Multi-pass membrane protein</topology>
    </subcellularLocation>
</comment>
<dbReference type="Pfam" id="PF13515">
    <property type="entry name" value="FUSC_2"/>
    <property type="match status" value="1"/>
</dbReference>
<keyword evidence="2 5" id="KW-0812">Transmembrane</keyword>
<evidence type="ECO:0000259" key="6">
    <source>
        <dbReference type="Pfam" id="PF13515"/>
    </source>
</evidence>
<keyword evidence="8" id="KW-1185">Reference proteome</keyword>
<reference evidence="7 8" key="1">
    <citation type="journal article" date="2003" name="Genome Res.">
        <title>Tropheryma whipplei twist: a human pathogenic Actinobacteria with a reduced genome.</title>
        <authorList>
            <person name="Raoult D."/>
            <person name="Ogata H."/>
            <person name="Audic S."/>
            <person name="Robert C."/>
            <person name="Suhre K."/>
            <person name="Drancourt M."/>
            <person name="Claverie J.-M."/>
        </authorList>
    </citation>
    <scope>NUCLEOTIDE SEQUENCE [LARGE SCALE GENOMIC DNA]</scope>
    <source>
        <strain evidence="7 8">Twist</strain>
    </source>
</reference>
<feature type="transmembrane region" description="Helical" evidence="5">
    <location>
        <begin position="151"/>
        <end position="170"/>
    </location>
</feature>
<dbReference type="EMBL" id="AE014184">
    <property type="protein sequence ID" value="AAO44485.1"/>
    <property type="molecule type" value="Genomic_DNA"/>
</dbReference>
<keyword evidence="4 5" id="KW-0472">Membrane</keyword>
<dbReference type="GO" id="GO:0016020">
    <property type="term" value="C:membrane"/>
    <property type="evidence" value="ECO:0007669"/>
    <property type="project" value="UniProtKB-SubCell"/>
</dbReference>